<gene>
    <name evidence="3" type="ORF">E4031_02285</name>
    <name evidence="2" type="ORF">E4Z98_03455</name>
</gene>
<evidence type="ECO:0000313" key="4">
    <source>
        <dbReference type="Proteomes" id="UP000296883"/>
    </source>
</evidence>
<dbReference type="GO" id="GO:0015074">
    <property type="term" value="P:DNA integration"/>
    <property type="evidence" value="ECO:0007669"/>
    <property type="project" value="InterPro"/>
</dbReference>
<reference evidence="2 4" key="2">
    <citation type="journal article" date="2020" name="Int. J. Syst. Evol. Microbiol.">
        <title>Vagococcus xieshaowenii sp. nov., isolated from snow finch (Montifringilla taczanowskii) cloacal content.</title>
        <authorList>
            <person name="Ge Y."/>
            <person name="Yang J."/>
            <person name="Lai X.H."/>
            <person name="Zhang G."/>
            <person name="Jin D."/>
            <person name="Lu S."/>
            <person name="Wang B."/>
            <person name="Huang Y."/>
            <person name="Huang Y."/>
            <person name="Ren Z."/>
            <person name="Zhang X."/>
            <person name="Xu J."/>
        </authorList>
    </citation>
    <scope>NUCLEOTIDE SEQUENCE [LARGE SCALE GENOMIC DNA]</scope>
    <source>
        <strain evidence="2">Personal::cf-49</strain>
        <strain evidence="4">personal::cf-49</strain>
    </source>
</reference>
<dbReference type="KEGG" id="vac:E4Z98_03455"/>
<keyword evidence="1" id="KW-0233">DNA recombination</keyword>
<dbReference type="OrthoDB" id="9965541at2"/>
<accession>A0A7Z1Y933</accession>
<dbReference type="Gene3D" id="1.10.443.10">
    <property type="entry name" value="Intergrase catalytic core"/>
    <property type="match status" value="1"/>
</dbReference>
<keyword evidence="4" id="KW-1185">Reference proteome</keyword>
<evidence type="ECO:0000313" key="3">
    <source>
        <dbReference type="EMBL" id="TFZ42833.1"/>
    </source>
</evidence>
<name>A0A4Z0DD18_9ENTE</name>
<dbReference type="AlphaFoldDB" id="A0A4Z0DD18"/>
<sequence>MPIYLIERYKQTYQKLPIILQLFLDNLDTTLTTRCEYAETLEYLLNFMYLKHLNSDHFSSSITMLSKEDYEQFIQLTQPYSFKQNTKKETNNFAIQTNRKINIINHLLLFLYKQGIHSEHLILSAYVENTPCNEKNFLTRKEALLFWKSALRAEPKTPYQSAYDKLIRQRNLLIILLSLTMGISAKEISALKKNDLSIEHYEIFVSRGENKLENIPIPHYFREYFDTYWELVQHSASVMLFHCSNGNALTTKKIQNILTEINFRCGFQKSINISVLNNTFEQLLLEELKDPQAVEWASGKSDTPHLDIKKILLEIKLIDLDCL</sequence>
<dbReference type="Proteomes" id="UP000297725">
    <property type="component" value="Unassembled WGS sequence"/>
</dbReference>
<dbReference type="RefSeq" id="WP_135253714.1">
    <property type="nucleotide sequence ID" value="NZ_CP038865.1"/>
</dbReference>
<evidence type="ECO:0000313" key="5">
    <source>
        <dbReference type="Proteomes" id="UP000297725"/>
    </source>
</evidence>
<dbReference type="Proteomes" id="UP000296883">
    <property type="component" value="Chromosome"/>
</dbReference>
<evidence type="ECO:0000256" key="1">
    <source>
        <dbReference type="ARBA" id="ARBA00023172"/>
    </source>
</evidence>
<accession>A0A4Z0DD18</accession>
<dbReference type="EMBL" id="CP038865">
    <property type="protein sequence ID" value="QCA28411.1"/>
    <property type="molecule type" value="Genomic_DNA"/>
</dbReference>
<dbReference type="SUPFAM" id="SSF56349">
    <property type="entry name" value="DNA breaking-rejoining enzymes"/>
    <property type="match status" value="1"/>
</dbReference>
<organism evidence="2 4">
    <name type="scientific">Vagococcus xieshaowenii</name>
    <dbReference type="NCBI Taxonomy" id="2562451"/>
    <lineage>
        <taxon>Bacteria</taxon>
        <taxon>Bacillati</taxon>
        <taxon>Bacillota</taxon>
        <taxon>Bacilli</taxon>
        <taxon>Lactobacillales</taxon>
        <taxon>Enterococcaceae</taxon>
        <taxon>Vagococcus</taxon>
    </lineage>
</organism>
<dbReference type="InterPro" id="IPR011010">
    <property type="entry name" value="DNA_brk_join_enz"/>
</dbReference>
<dbReference type="EMBL" id="SRHU01000008">
    <property type="protein sequence ID" value="TFZ42833.1"/>
    <property type="molecule type" value="Genomic_DNA"/>
</dbReference>
<dbReference type="GO" id="GO:0003677">
    <property type="term" value="F:DNA binding"/>
    <property type="evidence" value="ECO:0007669"/>
    <property type="project" value="InterPro"/>
</dbReference>
<protein>
    <submittedName>
        <fullName evidence="2">Site-specific integrase</fullName>
    </submittedName>
</protein>
<dbReference type="GO" id="GO:0006310">
    <property type="term" value="P:DNA recombination"/>
    <property type="evidence" value="ECO:0007669"/>
    <property type="project" value="UniProtKB-KW"/>
</dbReference>
<proteinExistence type="predicted"/>
<dbReference type="InterPro" id="IPR013762">
    <property type="entry name" value="Integrase-like_cat_sf"/>
</dbReference>
<reference evidence="3 5" key="1">
    <citation type="submission" date="2019-03" db="EMBL/GenBank/DDBJ databases">
        <title>Vagococcus sp. was isolated fron gut of Carduelis flavirostris.</title>
        <authorList>
            <person name="Ge Y."/>
        </authorList>
    </citation>
    <scope>NUCLEOTIDE SEQUENCE [LARGE SCALE GENOMIC DNA]</scope>
    <source>
        <strain evidence="3 5">CF-210</strain>
    </source>
</reference>
<evidence type="ECO:0000313" key="2">
    <source>
        <dbReference type="EMBL" id="QCA28411.1"/>
    </source>
</evidence>